<protein>
    <recommendedName>
        <fullName evidence="1">Amidohydrolase 3 domain-containing protein</fullName>
    </recommendedName>
</protein>
<dbReference type="Gene3D" id="2.30.40.10">
    <property type="entry name" value="Urease, subunit C, domain 1"/>
    <property type="match status" value="1"/>
</dbReference>
<organism evidence="2">
    <name type="scientific">uncultured Thermomicrobiales bacterium</name>
    <dbReference type="NCBI Taxonomy" id="1645740"/>
    <lineage>
        <taxon>Bacteria</taxon>
        <taxon>Pseudomonadati</taxon>
        <taxon>Thermomicrobiota</taxon>
        <taxon>Thermomicrobia</taxon>
        <taxon>Thermomicrobiales</taxon>
        <taxon>environmental samples</taxon>
    </lineage>
</organism>
<name>A0A6J4V064_9BACT</name>
<dbReference type="SUPFAM" id="SSF51338">
    <property type="entry name" value="Composite domain of metallo-dependent hydrolases"/>
    <property type="match status" value="1"/>
</dbReference>
<dbReference type="Gene3D" id="3.10.310.70">
    <property type="match status" value="1"/>
</dbReference>
<dbReference type="CDD" id="cd01300">
    <property type="entry name" value="YtcJ_like"/>
    <property type="match status" value="1"/>
</dbReference>
<dbReference type="AlphaFoldDB" id="A0A6J4V064"/>
<dbReference type="InterPro" id="IPR032466">
    <property type="entry name" value="Metal_Hydrolase"/>
</dbReference>
<dbReference type="Gene3D" id="3.20.20.140">
    <property type="entry name" value="Metal-dependent hydrolases"/>
    <property type="match status" value="1"/>
</dbReference>
<dbReference type="InterPro" id="IPR033932">
    <property type="entry name" value="YtcJ-like"/>
</dbReference>
<gene>
    <name evidence="2" type="ORF">AVDCRST_MAG19-1848</name>
</gene>
<dbReference type="PANTHER" id="PTHR22642">
    <property type="entry name" value="IMIDAZOLONEPROPIONASE"/>
    <property type="match status" value="1"/>
</dbReference>
<dbReference type="InterPro" id="IPR011059">
    <property type="entry name" value="Metal-dep_hydrolase_composite"/>
</dbReference>
<evidence type="ECO:0000313" key="2">
    <source>
        <dbReference type="EMBL" id="CAA9561625.1"/>
    </source>
</evidence>
<dbReference type="GO" id="GO:0016810">
    <property type="term" value="F:hydrolase activity, acting on carbon-nitrogen (but not peptide) bonds"/>
    <property type="evidence" value="ECO:0007669"/>
    <property type="project" value="InterPro"/>
</dbReference>
<dbReference type="InterPro" id="IPR013108">
    <property type="entry name" value="Amidohydro_3"/>
</dbReference>
<evidence type="ECO:0000259" key="1">
    <source>
        <dbReference type="Pfam" id="PF07969"/>
    </source>
</evidence>
<dbReference type="EMBL" id="CADCWL010000078">
    <property type="protein sequence ID" value="CAA9561625.1"/>
    <property type="molecule type" value="Genomic_DNA"/>
</dbReference>
<sequence length="547" mass="57970">MSTVSLAPDLVLLNARVRTMDSADAGTGAVAIKDGRFVAVGADDEVRPLAGAGTRVEDLVGATVIPGLIDPHNHLLATGLALGQVRLYDCRSIGEVRARVAERVGRTPHGGWIVGRGWDESLLAEQRHPTRRDLDAVSPDHPVVLHRVWNKLVCNSAALRLAGIGRESPDPPADAAYAGSFDRDADGEPTGLFRDRAKALIVDHVPPPTEEELVAAIGRACRAYHAAGITAVADPGLYPGQVRAYDRARREGALTVRTDLLLAGWGFGAAADEAGLEERFAAIGVGGGFGDDVLRLGGVKLMPDGGMGDRTARMSDPYLDQPENHGTWVVPPERLPGLIRLVHDLGWAVDAHTCGDEAQAVVVLAYAAAQTANPKPWLRHRVHHAYFPTAETLRLMAAHRIPALVSSPFLAALGESFVAAVGPERAARAMPMRTYLEADVPLAGSSDSPITDHNPFVGIHAAVARTTVAGRELGPGERLTPAEALRSYTLGAAWAIGREASLGSIEVGKLADLVVLDRDPVAVDVDDLREIVPVATMVGGEWVYDGR</sequence>
<dbReference type="Pfam" id="PF07969">
    <property type="entry name" value="Amidohydro_3"/>
    <property type="match status" value="1"/>
</dbReference>
<feature type="domain" description="Amidohydrolase 3" evidence="1">
    <location>
        <begin position="55"/>
        <end position="544"/>
    </location>
</feature>
<proteinExistence type="predicted"/>
<reference evidence="2" key="1">
    <citation type="submission" date="2020-02" db="EMBL/GenBank/DDBJ databases">
        <authorList>
            <person name="Meier V. D."/>
        </authorList>
    </citation>
    <scope>NUCLEOTIDE SEQUENCE</scope>
    <source>
        <strain evidence="2">AVDCRST_MAG19</strain>
    </source>
</reference>
<dbReference type="SUPFAM" id="SSF51556">
    <property type="entry name" value="Metallo-dependent hydrolases"/>
    <property type="match status" value="1"/>
</dbReference>
<accession>A0A6J4V064</accession>
<dbReference type="PANTHER" id="PTHR22642:SF2">
    <property type="entry name" value="PROTEIN LONG AFTER FAR-RED 3"/>
    <property type="match status" value="1"/>
</dbReference>